<gene>
    <name evidence="1" type="ORF">PS900_00973</name>
</gene>
<proteinExistence type="predicted"/>
<organism evidence="1 2">
    <name type="scientific">Pseudomonas fluorescens</name>
    <dbReference type="NCBI Taxonomy" id="294"/>
    <lineage>
        <taxon>Bacteria</taxon>
        <taxon>Pseudomonadati</taxon>
        <taxon>Pseudomonadota</taxon>
        <taxon>Gammaproteobacteria</taxon>
        <taxon>Pseudomonadales</taxon>
        <taxon>Pseudomonadaceae</taxon>
        <taxon>Pseudomonas</taxon>
    </lineage>
</organism>
<dbReference type="Proteomes" id="UP000325723">
    <property type="component" value="Unassembled WGS sequence"/>
</dbReference>
<accession>A0A8H2NNW8</accession>
<protein>
    <submittedName>
        <fullName evidence="1">Uncharacterized protein</fullName>
    </submittedName>
</protein>
<name>A0A8H2NNW8_PSEFL</name>
<evidence type="ECO:0000313" key="2">
    <source>
        <dbReference type="Proteomes" id="UP000325723"/>
    </source>
</evidence>
<dbReference type="EMBL" id="CABVIE010000002">
    <property type="protein sequence ID" value="VVO64402.1"/>
    <property type="molecule type" value="Genomic_DNA"/>
</dbReference>
<evidence type="ECO:0000313" key="1">
    <source>
        <dbReference type="EMBL" id="VVO64402.1"/>
    </source>
</evidence>
<reference evidence="1 2" key="1">
    <citation type="submission" date="2019-09" db="EMBL/GenBank/DDBJ databases">
        <authorList>
            <person name="Chandra G."/>
            <person name="Truman W A."/>
        </authorList>
    </citation>
    <scope>NUCLEOTIDE SEQUENCE [LARGE SCALE GENOMIC DNA]</scope>
    <source>
        <strain evidence="1">PS900</strain>
    </source>
</reference>
<sequence length="73" mass="8278">MDQITGKPRSHDEGTSVWRFAHQRLSQMLMERVEPFGPLTTIVKGNALGTGSPWQPHYVANLMPMTESEARRL</sequence>
<comment type="caution">
    <text evidence="1">The sequence shown here is derived from an EMBL/GenBank/DDBJ whole genome shotgun (WGS) entry which is preliminary data.</text>
</comment>
<dbReference type="AlphaFoldDB" id="A0A8H2NNW8"/>